<dbReference type="Proteomes" id="UP000294894">
    <property type="component" value="Chromosome"/>
</dbReference>
<organism evidence="8 9">
    <name type="scientific">Nocardioides euryhalodurans</name>
    <dbReference type="NCBI Taxonomy" id="2518370"/>
    <lineage>
        <taxon>Bacteria</taxon>
        <taxon>Bacillati</taxon>
        <taxon>Actinomycetota</taxon>
        <taxon>Actinomycetes</taxon>
        <taxon>Propionibacteriales</taxon>
        <taxon>Nocardioidaceae</taxon>
        <taxon>Nocardioides</taxon>
    </lineage>
</organism>
<dbReference type="EMBL" id="CP038267">
    <property type="protein sequence ID" value="QBR92611.1"/>
    <property type="molecule type" value="Genomic_DNA"/>
</dbReference>
<dbReference type="PANTHER" id="PTHR35007:SF3">
    <property type="entry name" value="POSSIBLE CONSERVED ALANINE RICH MEMBRANE PROTEIN"/>
    <property type="match status" value="1"/>
</dbReference>
<evidence type="ECO:0000256" key="1">
    <source>
        <dbReference type="ARBA" id="ARBA00004651"/>
    </source>
</evidence>
<proteinExistence type="predicted"/>
<keyword evidence="5 6" id="KW-0472">Membrane</keyword>
<name>A0A4P7GLL7_9ACTN</name>
<feature type="transmembrane region" description="Helical" evidence="6">
    <location>
        <begin position="214"/>
        <end position="234"/>
    </location>
</feature>
<evidence type="ECO:0000256" key="4">
    <source>
        <dbReference type="ARBA" id="ARBA00022989"/>
    </source>
</evidence>
<evidence type="ECO:0000313" key="8">
    <source>
        <dbReference type="EMBL" id="QBR92611.1"/>
    </source>
</evidence>
<accession>A0A4P7GLL7</accession>
<dbReference type="PANTHER" id="PTHR35007">
    <property type="entry name" value="INTEGRAL MEMBRANE PROTEIN-RELATED"/>
    <property type="match status" value="1"/>
</dbReference>
<dbReference type="GO" id="GO:0005886">
    <property type="term" value="C:plasma membrane"/>
    <property type="evidence" value="ECO:0007669"/>
    <property type="project" value="UniProtKB-SubCell"/>
</dbReference>
<evidence type="ECO:0000259" key="7">
    <source>
        <dbReference type="Pfam" id="PF00482"/>
    </source>
</evidence>
<keyword evidence="9" id="KW-1185">Reference proteome</keyword>
<evidence type="ECO:0000256" key="5">
    <source>
        <dbReference type="ARBA" id="ARBA00023136"/>
    </source>
</evidence>
<keyword evidence="3 6" id="KW-0812">Transmembrane</keyword>
<evidence type="ECO:0000256" key="2">
    <source>
        <dbReference type="ARBA" id="ARBA00022475"/>
    </source>
</evidence>
<keyword evidence="4 6" id="KW-1133">Transmembrane helix</keyword>
<evidence type="ECO:0000313" key="9">
    <source>
        <dbReference type="Proteomes" id="UP000294894"/>
    </source>
</evidence>
<comment type="subcellular location">
    <subcellularLocation>
        <location evidence="1">Cell membrane</location>
        <topology evidence="1">Multi-pass membrane protein</topology>
    </subcellularLocation>
</comment>
<evidence type="ECO:0000256" key="3">
    <source>
        <dbReference type="ARBA" id="ARBA00022692"/>
    </source>
</evidence>
<protein>
    <submittedName>
        <fullName evidence="8">Type II secretion system protein</fullName>
    </submittedName>
</protein>
<keyword evidence="2" id="KW-1003">Cell membrane</keyword>
<feature type="domain" description="Type II secretion system protein GspF" evidence="7">
    <location>
        <begin position="103"/>
        <end position="221"/>
    </location>
</feature>
<dbReference type="Pfam" id="PF00482">
    <property type="entry name" value="T2SSF"/>
    <property type="match status" value="1"/>
</dbReference>
<dbReference type="KEGG" id="noy:EXE57_10230"/>
<dbReference type="AlphaFoldDB" id="A0A4P7GLL7"/>
<gene>
    <name evidence="8" type="ORF">EXE57_10230</name>
</gene>
<reference evidence="8 9" key="1">
    <citation type="submission" date="2019-03" db="EMBL/GenBank/DDBJ databases">
        <title>Three New Species of Nocardioides, Nocardioides euryhalodurans sp. nov., Nocardioides seonyuensis sp. nov. and Nocardioides eburneoflavus sp. nov., Iolated from Soil.</title>
        <authorList>
            <person name="Roh S.G."/>
            <person name="Lee C."/>
            <person name="Kim M.-K."/>
            <person name="Kim S.B."/>
        </authorList>
    </citation>
    <scope>NUCLEOTIDE SEQUENCE [LARGE SCALE GENOMIC DNA]</scope>
    <source>
        <strain evidence="8 9">MMS17-SY117</strain>
    </source>
</reference>
<dbReference type="OrthoDB" id="3267562at2"/>
<dbReference type="InterPro" id="IPR018076">
    <property type="entry name" value="T2SS_GspF_dom"/>
</dbReference>
<dbReference type="RefSeq" id="WP_135077201.1">
    <property type="nucleotide sequence ID" value="NZ_CP038267.1"/>
</dbReference>
<evidence type="ECO:0000256" key="6">
    <source>
        <dbReference type="SAM" id="Phobius"/>
    </source>
</evidence>
<sequence>MTAWLVGAVAGLAVALALAPTPRAPHRAPAPEAGDPDWVRRGRWVWAASAGLACWTFRPGWTGLVLGAVAAGFVHRLASTAEPASGRRAREALRADLPILVLLLAASLRAGATPGVGVRRACAALPGPATDRLAPVTDRLALGVDPVSVWEEVARDPDLAMLGRAMSRAQRSGASVATGVERLAEELAASGRAETEDRARAVGVKAAVPLGLCLLPSFLLLGIVPMVASLVAGLRL</sequence>